<evidence type="ECO:0000259" key="3">
    <source>
        <dbReference type="Pfam" id="PF13193"/>
    </source>
</evidence>
<dbReference type="AlphaFoldDB" id="A0A0K8P4I9"/>
<feature type="domain" description="AMP-binding enzyme C-terminal" evidence="3">
    <location>
        <begin position="453"/>
        <end position="528"/>
    </location>
</feature>
<dbReference type="EMBL" id="BBYR01000047">
    <property type="protein sequence ID" value="GAP37444.1"/>
    <property type="molecule type" value="Genomic_DNA"/>
</dbReference>
<comment type="caution">
    <text evidence="4">The sequence shown here is derived from an EMBL/GenBank/DDBJ whole genome shotgun (WGS) entry which is preliminary data.</text>
</comment>
<reference evidence="5" key="1">
    <citation type="submission" date="2015-07" db="EMBL/GenBank/DDBJ databases">
        <title>Discovery of a poly(ethylene terephthalate assimilation.</title>
        <authorList>
            <person name="Yoshida S."/>
            <person name="Hiraga K."/>
            <person name="Takehana T."/>
            <person name="Taniguchi I."/>
            <person name="Yamaji H."/>
            <person name="Maeda Y."/>
            <person name="Toyohara K."/>
            <person name="Miyamoto K."/>
            <person name="Kimura Y."/>
            <person name="Oda K."/>
        </authorList>
    </citation>
    <scope>NUCLEOTIDE SEQUENCE [LARGE SCALE GENOMIC DNA]</scope>
    <source>
        <strain evidence="5">NBRC 110686 / TISTR 2288 / 201-F6</strain>
    </source>
</reference>
<dbReference type="RefSeq" id="WP_082368457.1">
    <property type="nucleotide sequence ID" value="NZ_BBYR01000047.1"/>
</dbReference>
<gene>
    <name evidence="4" type="ORF">ISF6_3299</name>
</gene>
<dbReference type="PANTHER" id="PTHR43767">
    <property type="entry name" value="LONG-CHAIN-FATTY-ACID--COA LIGASE"/>
    <property type="match status" value="1"/>
</dbReference>
<dbReference type="InterPro" id="IPR050237">
    <property type="entry name" value="ATP-dep_AMP-bd_enzyme"/>
</dbReference>
<evidence type="ECO:0000259" key="2">
    <source>
        <dbReference type="Pfam" id="PF00501"/>
    </source>
</evidence>
<evidence type="ECO:0000256" key="1">
    <source>
        <dbReference type="SAM" id="MobiDB-lite"/>
    </source>
</evidence>
<feature type="region of interest" description="Disordered" evidence="1">
    <location>
        <begin position="1"/>
        <end position="33"/>
    </location>
</feature>
<dbReference type="SUPFAM" id="SSF56801">
    <property type="entry name" value="Acetyl-CoA synthetase-like"/>
    <property type="match status" value="1"/>
</dbReference>
<keyword evidence="5" id="KW-1185">Reference proteome</keyword>
<dbReference type="InterPro" id="IPR045851">
    <property type="entry name" value="AMP-bd_C_sf"/>
</dbReference>
<dbReference type="STRING" id="1547922.ISF6_3299"/>
<dbReference type="Gene3D" id="3.40.50.12780">
    <property type="entry name" value="N-terminal domain of ligase-like"/>
    <property type="match status" value="1"/>
</dbReference>
<reference evidence="4 5" key="2">
    <citation type="journal article" date="2016" name="Science">
        <title>A bacterium that degrades and assimilates poly(ethylene terephthalate).</title>
        <authorList>
            <person name="Yoshida S."/>
            <person name="Hiraga K."/>
            <person name="Takehana T."/>
            <person name="Taniguchi I."/>
            <person name="Yamaji H."/>
            <person name="Maeda Y."/>
            <person name="Toyohara K."/>
            <person name="Miyamoto K."/>
            <person name="Kimura Y."/>
            <person name="Oda K."/>
        </authorList>
    </citation>
    <scope>NUCLEOTIDE SEQUENCE [LARGE SCALE GENOMIC DNA]</scope>
    <source>
        <strain evidence="5">NBRC 110686 / TISTR 2288 / 201-F6</strain>
    </source>
</reference>
<dbReference type="PROSITE" id="PS00455">
    <property type="entry name" value="AMP_BINDING"/>
    <property type="match status" value="1"/>
</dbReference>
<feature type="compositionally biased region" description="Basic and acidic residues" evidence="1">
    <location>
        <begin position="7"/>
        <end position="19"/>
    </location>
</feature>
<sequence>MSAPGRSKGECRSAEHEGRQFVAPGPSDQAPAQRLHEAFDRWVREAPSRVFVHLPAGPGEDGAPAASRTLDFAALGAMTDALEAELRGDGVGRGDRVLIVAENAPEHVALIVACSRVGAWSCGVNARMAPGEIAAFLAKADARVAYFTSAVSEAARAHAQRHGARPSAVAGLERSAPRAQAQAETGPLADTVAAIIFTSGTTGVPKGVLMTHAGVLHFARVSAASRALGADDRSYACLPMTHIFGLGTVLMASLHAGAALVMRAGFDPADLLEALAREGVTQLQGPPALYARLLAHLDREGRAQVAAPSLRYLYTGAGPLDAALKARVEAAFRQPLHHGYGLSEYAGSVHLTRRGEWRRDTSAGYRVDGAELRIVDPATGLDRPAGERGEIWLRGAGLTPGYFRDPEATAAVMRGGWYASGDLGELRPDGALFVVGRLKELIIRSGFNVYPAEVEAVLNAFPAIARSAVVGRDAGDGNEEVLAFVELRPGAALDRGALAAHLQEQLAPYKRPATVTVLAALPMTANGKILKRALVV</sequence>
<dbReference type="GO" id="GO:0004467">
    <property type="term" value="F:long-chain fatty acid-CoA ligase activity"/>
    <property type="evidence" value="ECO:0007669"/>
    <property type="project" value="UniProtKB-EC"/>
</dbReference>
<dbReference type="Gene3D" id="3.30.300.30">
    <property type="match status" value="1"/>
</dbReference>
<dbReference type="Pfam" id="PF00501">
    <property type="entry name" value="AMP-binding"/>
    <property type="match status" value="1"/>
</dbReference>
<dbReference type="InterPro" id="IPR020845">
    <property type="entry name" value="AMP-binding_CS"/>
</dbReference>
<evidence type="ECO:0000313" key="4">
    <source>
        <dbReference type="EMBL" id="GAP37444.1"/>
    </source>
</evidence>
<feature type="region of interest" description="Disordered" evidence="1">
    <location>
        <begin position="162"/>
        <end position="185"/>
    </location>
</feature>
<dbReference type="OrthoDB" id="9766486at2"/>
<dbReference type="Proteomes" id="UP000037660">
    <property type="component" value="Unassembled WGS sequence"/>
</dbReference>
<proteinExistence type="predicted"/>
<dbReference type="InterPro" id="IPR042099">
    <property type="entry name" value="ANL_N_sf"/>
</dbReference>
<evidence type="ECO:0000313" key="5">
    <source>
        <dbReference type="Proteomes" id="UP000037660"/>
    </source>
</evidence>
<keyword evidence="4" id="KW-0436">Ligase</keyword>
<dbReference type="PANTHER" id="PTHR43767:SF1">
    <property type="entry name" value="NONRIBOSOMAL PEPTIDE SYNTHASE PES1 (EUROFUNG)-RELATED"/>
    <property type="match status" value="1"/>
</dbReference>
<dbReference type="Pfam" id="PF13193">
    <property type="entry name" value="AMP-binding_C"/>
    <property type="match status" value="1"/>
</dbReference>
<name>A0A0K8P4I9_PISS1</name>
<accession>A0A0K8P4I9</accession>
<feature type="domain" description="AMP-dependent synthetase/ligase" evidence="2">
    <location>
        <begin position="39"/>
        <end position="403"/>
    </location>
</feature>
<dbReference type="InterPro" id="IPR000873">
    <property type="entry name" value="AMP-dep_synth/lig_dom"/>
</dbReference>
<dbReference type="EC" id="6.2.1.3" evidence="4"/>
<protein>
    <submittedName>
        <fullName evidence="4">Long-chain-fatty-acid--CoA ligase</fullName>
        <ecNumber evidence="4">6.2.1.3</ecNumber>
    </submittedName>
</protein>
<dbReference type="InterPro" id="IPR025110">
    <property type="entry name" value="AMP-bd_C"/>
</dbReference>
<organism evidence="4 5">
    <name type="scientific">Piscinibacter sakaiensis</name>
    <name type="common">Ideonella sakaiensis</name>
    <dbReference type="NCBI Taxonomy" id="1547922"/>
    <lineage>
        <taxon>Bacteria</taxon>
        <taxon>Pseudomonadati</taxon>
        <taxon>Pseudomonadota</taxon>
        <taxon>Betaproteobacteria</taxon>
        <taxon>Burkholderiales</taxon>
        <taxon>Sphaerotilaceae</taxon>
        <taxon>Piscinibacter</taxon>
    </lineage>
</organism>